<protein>
    <recommendedName>
        <fullName evidence="5">MFS transporter</fullName>
    </recommendedName>
</protein>
<keyword evidence="4" id="KW-1185">Reference proteome</keyword>
<evidence type="ECO:0000256" key="2">
    <source>
        <dbReference type="SAM" id="Phobius"/>
    </source>
</evidence>
<evidence type="ECO:0000256" key="1">
    <source>
        <dbReference type="SAM" id="MobiDB-lite"/>
    </source>
</evidence>
<comment type="caution">
    <text evidence="3">The sequence shown here is derived from an EMBL/GenBank/DDBJ whole genome shotgun (WGS) entry which is preliminary data.</text>
</comment>
<evidence type="ECO:0000313" key="3">
    <source>
        <dbReference type="EMBL" id="GAA2645561.1"/>
    </source>
</evidence>
<sequence>MVDAGGAHGGFGVAAGAAVVMTVLALGGLRDSSPHVPKSSAPAETTAPNPPTTRRDSFTNRNAP</sequence>
<dbReference type="Proteomes" id="UP001500151">
    <property type="component" value="Unassembled WGS sequence"/>
</dbReference>
<dbReference type="EMBL" id="BAAASJ010000060">
    <property type="protein sequence ID" value="GAA2645561.1"/>
    <property type="molecule type" value="Genomic_DNA"/>
</dbReference>
<keyword evidence="2" id="KW-0472">Membrane</keyword>
<proteinExistence type="predicted"/>
<evidence type="ECO:0008006" key="5">
    <source>
        <dbReference type="Google" id="ProtNLM"/>
    </source>
</evidence>
<reference evidence="3 4" key="1">
    <citation type="journal article" date="2019" name="Int. J. Syst. Evol. Microbiol.">
        <title>The Global Catalogue of Microorganisms (GCM) 10K type strain sequencing project: providing services to taxonomists for standard genome sequencing and annotation.</title>
        <authorList>
            <consortium name="The Broad Institute Genomics Platform"/>
            <consortium name="The Broad Institute Genome Sequencing Center for Infectious Disease"/>
            <person name="Wu L."/>
            <person name="Ma J."/>
        </authorList>
    </citation>
    <scope>NUCLEOTIDE SEQUENCE [LARGE SCALE GENOMIC DNA]</scope>
    <source>
        <strain evidence="3 4">JCM 4524</strain>
    </source>
</reference>
<accession>A0ABN3R7G3</accession>
<feature type="transmembrane region" description="Helical" evidence="2">
    <location>
        <begin position="6"/>
        <end position="29"/>
    </location>
</feature>
<name>A0ABN3R7G3_9ACTN</name>
<gene>
    <name evidence="3" type="ORF">GCM10010307_50380</name>
</gene>
<keyword evidence="2" id="KW-0812">Transmembrane</keyword>
<keyword evidence="2" id="KW-1133">Transmembrane helix</keyword>
<organism evidence="3 4">
    <name type="scientific">Streptomyces vastus</name>
    <dbReference type="NCBI Taxonomy" id="285451"/>
    <lineage>
        <taxon>Bacteria</taxon>
        <taxon>Bacillati</taxon>
        <taxon>Actinomycetota</taxon>
        <taxon>Actinomycetes</taxon>
        <taxon>Kitasatosporales</taxon>
        <taxon>Streptomycetaceae</taxon>
        <taxon>Streptomyces</taxon>
    </lineage>
</organism>
<feature type="region of interest" description="Disordered" evidence="1">
    <location>
        <begin position="29"/>
        <end position="64"/>
    </location>
</feature>
<evidence type="ECO:0000313" key="4">
    <source>
        <dbReference type="Proteomes" id="UP001500151"/>
    </source>
</evidence>